<dbReference type="Proteomes" id="UP000663848">
    <property type="component" value="Unassembled WGS sequence"/>
</dbReference>
<evidence type="ECO:0000313" key="3">
    <source>
        <dbReference type="Proteomes" id="UP000663848"/>
    </source>
</evidence>
<reference evidence="2" key="1">
    <citation type="submission" date="2021-02" db="EMBL/GenBank/DDBJ databases">
        <authorList>
            <person name="Nowell W R."/>
        </authorList>
    </citation>
    <scope>NUCLEOTIDE SEQUENCE</scope>
</reference>
<name>A0A822DM71_9BILA</name>
<dbReference type="AlphaFoldDB" id="A0A822DM71"/>
<organism evidence="2 3">
    <name type="scientific">Rotaria socialis</name>
    <dbReference type="NCBI Taxonomy" id="392032"/>
    <lineage>
        <taxon>Eukaryota</taxon>
        <taxon>Metazoa</taxon>
        <taxon>Spiralia</taxon>
        <taxon>Gnathifera</taxon>
        <taxon>Rotifera</taxon>
        <taxon>Eurotatoria</taxon>
        <taxon>Bdelloidea</taxon>
        <taxon>Philodinida</taxon>
        <taxon>Philodinidae</taxon>
        <taxon>Rotaria</taxon>
    </lineage>
</organism>
<feature type="compositionally biased region" description="Polar residues" evidence="1">
    <location>
        <begin position="1"/>
        <end position="10"/>
    </location>
</feature>
<comment type="caution">
    <text evidence="2">The sequence shown here is derived from an EMBL/GenBank/DDBJ whole genome shotgun (WGS) entry which is preliminary data.</text>
</comment>
<feature type="region of interest" description="Disordered" evidence="1">
    <location>
        <begin position="1"/>
        <end position="42"/>
    </location>
</feature>
<protein>
    <submittedName>
        <fullName evidence="2">Uncharacterized protein</fullName>
    </submittedName>
</protein>
<sequence>MVQLQRTTQETSHRKIFNQAGGQAKVSQMSSTTEKPKRKTTD</sequence>
<evidence type="ECO:0000313" key="2">
    <source>
        <dbReference type="EMBL" id="CAF5073272.1"/>
    </source>
</evidence>
<proteinExistence type="predicted"/>
<accession>A0A822DM71</accession>
<dbReference type="EMBL" id="CAJOBR010061401">
    <property type="protein sequence ID" value="CAF5073272.1"/>
    <property type="molecule type" value="Genomic_DNA"/>
</dbReference>
<gene>
    <name evidence="2" type="ORF">QYT958_LOCUS43409</name>
</gene>
<evidence type="ECO:0000256" key="1">
    <source>
        <dbReference type="SAM" id="MobiDB-lite"/>
    </source>
</evidence>
<feature type="non-terminal residue" evidence="2">
    <location>
        <position position="42"/>
    </location>
</feature>